<name>A0A1G8N316_9PSED</name>
<dbReference type="RefSeq" id="WP_090268362.1">
    <property type="nucleotide sequence ID" value="NZ_FNDS01000019.1"/>
</dbReference>
<evidence type="ECO:0000313" key="2">
    <source>
        <dbReference type="EMBL" id="SDI74505.1"/>
    </source>
</evidence>
<feature type="coiled-coil region" evidence="1">
    <location>
        <begin position="2"/>
        <end position="54"/>
    </location>
</feature>
<evidence type="ECO:0008006" key="4">
    <source>
        <dbReference type="Google" id="ProtNLM"/>
    </source>
</evidence>
<accession>A0A1G8N316</accession>
<organism evidence="2 3">
    <name type="scientific">Pseudomonas panipatensis</name>
    <dbReference type="NCBI Taxonomy" id="428992"/>
    <lineage>
        <taxon>Bacteria</taxon>
        <taxon>Pseudomonadati</taxon>
        <taxon>Pseudomonadota</taxon>
        <taxon>Gammaproteobacteria</taxon>
        <taxon>Pseudomonadales</taxon>
        <taxon>Pseudomonadaceae</taxon>
        <taxon>Pseudomonas</taxon>
    </lineage>
</organism>
<reference evidence="3" key="1">
    <citation type="submission" date="2016-10" db="EMBL/GenBank/DDBJ databases">
        <authorList>
            <person name="Varghese N."/>
            <person name="Submissions S."/>
        </authorList>
    </citation>
    <scope>NUCLEOTIDE SEQUENCE [LARGE SCALE GENOMIC DNA]</scope>
    <source>
        <strain evidence="3">CCM 7469</strain>
    </source>
</reference>
<gene>
    <name evidence="2" type="ORF">SAMN05216272_11917</name>
</gene>
<dbReference type="AlphaFoldDB" id="A0A1G8N316"/>
<keyword evidence="1" id="KW-0175">Coiled coil</keyword>
<dbReference type="OrthoDB" id="7023772at2"/>
<sequence length="76" mass="8561">MLDTTLEQLEHLVAELLQQNQQLAADNAQLHERLGKASEDNDALQLQLMEQEEKHNATAVRLQALVRRVSESRASA</sequence>
<evidence type="ECO:0000256" key="1">
    <source>
        <dbReference type="SAM" id="Coils"/>
    </source>
</evidence>
<keyword evidence="3" id="KW-1185">Reference proteome</keyword>
<evidence type="ECO:0000313" key="3">
    <source>
        <dbReference type="Proteomes" id="UP000199636"/>
    </source>
</evidence>
<dbReference type="Proteomes" id="UP000199636">
    <property type="component" value="Unassembled WGS sequence"/>
</dbReference>
<dbReference type="STRING" id="428992.SAMN05216272_11917"/>
<protein>
    <recommendedName>
        <fullName evidence="4">Cell division protein ZapB</fullName>
    </recommendedName>
</protein>
<dbReference type="EMBL" id="FNDS01000019">
    <property type="protein sequence ID" value="SDI74505.1"/>
    <property type="molecule type" value="Genomic_DNA"/>
</dbReference>
<proteinExistence type="predicted"/>